<dbReference type="InterPro" id="IPR016750">
    <property type="entry name" value="Aceto_COase_bsu/gsu"/>
</dbReference>
<dbReference type="PANTHER" id="PTHR11365">
    <property type="entry name" value="5-OXOPROLINASE RELATED"/>
    <property type="match status" value="1"/>
</dbReference>
<accession>A0A7Z0WT40</accession>
<dbReference type="Pfam" id="PF08882">
    <property type="entry name" value="Acetone_carb_G"/>
    <property type="match status" value="1"/>
</dbReference>
<name>A0A7Z0WT40_9PSEU</name>
<evidence type="ECO:0000259" key="2">
    <source>
        <dbReference type="Pfam" id="PF02538"/>
    </source>
</evidence>
<dbReference type="Pfam" id="PF02538">
    <property type="entry name" value="Hydantoinase_B"/>
    <property type="match status" value="1"/>
</dbReference>
<evidence type="ECO:0000256" key="1">
    <source>
        <dbReference type="SAM" id="MobiDB-lite"/>
    </source>
</evidence>
<gene>
    <name evidence="3" type="ORF">BLA60_01535</name>
</gene>
<dbReference type="InterPro" id="IPR045079">
    <property type="entry name" value="Oxoprolinase-like"/>
</dbReference>
<proteinExistence type="predicted"/>
<dbReference type="InterPro" id="IPR003692">
    <property type="entry name" value="Hydantoinase_B"/>
</dbReference>
<evidence type="ECO:0000313" key="3">
    <source>
        <dbReference type="EMBL" id="OLF13894.1"/>
    </source>
</evidence>
<dbReference type="Proteomes" id="UP000185696">
    <property type="component" value="Unassembled WGS sequence"/>
</dbReference>
<sequence length="718" mass="76300">MLDEIDFEILRHRLDSINEDAAAILANQSGSQLAAEARDLNSVIMAPDGAVVCCGRYVLAQVVSMHLVVRDILDRYRDNPGFGPDDQFLTNDPYVGTLHQPDVVVVAPIFVGDLLVGWSGSTTHQPDVGGPNPGGITYDARSIHDEALPIPPIRLVERGVLRADLEREYLSRSRTAELNRLDLLGQIAANASVVEQVRAICAEYGTERVTETFDRLLDRAEAMFRDRLSRLADGTFRHVAYVEYRPHGLPEGEPEQVYTVRLAMTKTGDQLVLDFAGSDPQAPGTINATYPALANFAVGAVLIHLCGGLLWAPGGIWRAVEIRSRPGTVVHARWPAGVAMSTASTCQAIRVCVNACAARLLETDPDLARHVMASCQGAGGGGGTIHGTLPDGRAFATMTLDEITGGGGATWSADGADSSGFTTSPGASCVDVEVNETYLPILYERRAELADTGGPGTRRGGVGSLAQWRPHGTDRIEAMSFGQGLQHPVATGVAGGEYGGQSVLAVLPGAHAEVATEQPMPVRTYPVAGDQVHLAVSQGGGGLGDPLDRDPAEVLADVVTGYVSAGGALRDYGVVIVDGTVDGTVDGSLDGSLDSAVDGPGTEAAREARRTERIGRAPRPPQPERRGRPVAATLDLVERRTCCARCGTDLCGAGDDPYEVLVVGERAMPDRSPFGVRYRGHERFVMRHFWCPGCAAQVDVQLARTGDPVVRSFELDVR</sequence>
<dbReference type="GO" id="GO:0006749">
    <property type="term" value="P:glutathione metabolic process"/>
    <property type="evidence" value="ECO:0007669"/>
    <property type="project" value="TreeGrafter"/>
</dbReference>
<comment type="caution">
    <text evidence="3">The sequence shown here is derived from an EMBL/GenBank/DDBJ whole genome shotgun (WGS) entry which is preliminary data.</text>
</comment>
<feature type="domain" description="Hydantoinase B/oxoprolinase" evidence="2">
    <location>
        <begin position="3"/>
        <end position="546"/>
    </location>
</feature>
<feature type="compositionally biased region" description="Low complexity" evidence="1">
    <location>
        <begin position="588"/>
        <end position="603"/>
    </location>
</feature>
<feature type="region of interest" description="Disordered" evidence="1">
    <location>
        <begin position="588"/>
        <end position="629"/>
    </location>
</feature>
<dbReference type="GO" id="GO:0017168">
    <property type="term" value="F:5-oxoprolinase (ATP-hydrolyzing) activity"/>
    <property type="evidence" value="ECO:0007669"/>
    <property type="project" value="TreeGrafter"/>
</dbReference>
<dbReference type="AlphaFoldDB" id="A0A7Z0WT40"/>
<dbReference type="RefSeq" id="WP_075130842.1">
    <property type="nucleotide sequence ID" value="NZ_MSIF01000001.1"/>
</dbReference>
<evidence type="ECO:0000313" key="4">
    <source>
        <dbReference type="Proteomes" id="UP000185696"/>
    </source>
</evidence>
<protein>
    <recommendedName>
        <fullName evidence="2">Hydantoinase B/oxoprolinase domain-containing protein</fullName>
    </recommendedName>
</protein>
<feature type="compositionally biased region" description="Basic and acidic residues" evidence="1">
    <location>
        <begin position="604"/>
        <end position="615"/>
    </location>
</feature>
<dbReference type="GO" id="GO:0005829">
    <property type="term" value="C:cytosol"/>
    <property type="evidence" value="ECO:0007669"/>
    <property type="project" value="TreeGrafter"/>
</dbReference>
<organism evidence="3 4">
    <name type="scientific">Actinophytocola xinjiangensis</name>
    <dbReference type="NCBI Taxonomy" id="485602"/>
    <lineage>
        <taxon>Bacteria</taxon>
        <taxon>Bacillati</taxon>
        <taxon>Actinomycetota</taxon>
        <taxon>Actinomycetes</taxon>
        <taxon>Pseudonocardiales</taxon>
        <taxon>Pseudonocardiaceae</taxon>
    </lineage>
</organism>
<dbReference type="EMBL" id="MSIF01000001">
    <property type="protein sequence ID" value="OLF13894.1"/>
    <property type="molecule type" value="Genomic_DNA"/>
</dbReference>
<reference evidence="3 4" key="1">
    <citation type="submission" date="2016-12" db="EMBL/GenBank/DDBJ databases">
        <title>The draft genome sequence of Actinophytocola xinjiangensis.</title>
        <authorList>
            <person name="Wang W."/>
            <person name="Yuan L."/>
        </authorList>
    </citation>
    <scope>NUCLEOTIDE SEQUENCE [LARGE SCALE GENOMIC DNA]</scope>
    <source>
        <strain evidence="3 4">CGMCC 4.4663</strain>
    </source>
</reference>
<dbReference type="PANTHER" id="PTHR11365:SF23">
    <property type="entry name" value="HYPOTHETICAL 5-OXOPROLINASE (EUROFUNG)-RELATED"/>
    <property type="match status" value="1"/>
</dbReference>
<keyword evidence="4" id="KW-1185">Reference proteome</keyword>